<evidence type="ECO:0000313" key="1">
    <source>
        <dbReference type="EMBL" id="KAF6099820.1"/>
    </source>
</evidence>
<gene>
    <name evidence="1" type="ORF">HJG60_011551</name>
</gene>
<organism evidence="1 2">
    <name type="scientific">Phyllostomus discolor</name>
    <name type="common">pale spear-nosed bat</name>
    <dbReference type="NCBI Taxonomy" id="89673"/>
    <lineage>
        <taxon>Eukaryota</taxon>
        <taxon>Metazoa</taxon>
        <taxon>Chordata</taxon>
        <taxon>Craniata</taxon>
        <taxon>Vertebrata</taxon>
        <taxon>Euteleostomi</taxon>
        <taxon>Mammalia</taxon>
        <taxon>Eutheria</taxon>
        <taxon>Laurasiatheria</taxon>
        <taxon>Chiroptera</taxon>
        <taxon>Yangochiroptera</taxon>
        <taxon>Phyllostomidae</taxon>
        <taxon>Phyllostominae</taxon>
        <taxon>Phyllostomus</taxon>
    </lineage>
</organism>
<dbReference type="AlphaFoldDB" id="A0A834DXF7"/>
<name>A0A834DXF7_9CHIR</name>
<accession>A0A834DXF7</accession>
<protein>
    <submittedName>
        <fullName evidence="1">Uncharacterized protein</fullName>
    </submittedName>
</protein>
<dbReference type="EMBL" id="JABVXQ010000007">
    <property type="protein sequence ID" value="KAF6099820.1"/>
    <property type="molecule type" value="Genomic_DNA"/>
</dbReference>
<sequence>MLHGPPSPCDSPFLSGYCTYYVTGPVLGWEQEVNPTWSLGPQCFWSMDPNLFPTPNPSLHSLVILITISSPGVFSLPSMPPPLSSNIVRSSSTSETCKNFLYNSASLVFPFPSNFCKIFILCNLK</sequence>
<dbReference type="Proteomes" id="UP000664940">
    <property type="component" value="Unassembled WGS sequence"/>
</dbReference>
<proteinExistence type="predicted"/>
<comment type="caution">
    <text evidence="1">The sequence shown here is derived from an EMBL/GenBank/DDBJ whole genome shotgun (WGS) entry which is preliminary data.</text>
</comment>
<evidence type="ECO:0000313" key="2">
    <source>
        <dbReference type="Proteomes" id="UP000664940"/>
    </source>
</evidence>
<reference evidence="1 2" key="1">
    <citation type="journal article" date="2020" name="Nature">
        <title>Six reference-quality genomes reveal evolution of bat adaptations.</title>
        <authorList>
            <person name="Jebb D."/>
            <person name="Huang Z."/>
            <person name="Pippel M."/>
            <person name="Hughes G.M."/>
            <person name="Lavrichenko K."/>
            <person name="Devanna P."/>
            <person name="Winkler S."/>
            <person name="Jermiin L.S."/>
            <person name="Skirmuntt E.C."/>
            <person name="Katzourakis A."/>
            <person name="Burkitt-Gray L."/>
            <person name="Ray D.A."/>
            <person name="Sullivan K.A.M."/>
            <person name="Roscito J.G."/>
            <person name="Kirilenko B.M."/>
            <person name="Davalos L.M."/>
            <person name="Corthals A.P."/>
            <person name="Power M.L."/>
            <person name="Jones G."/>
            <person name="Ransome R.D."/>
            <person name="Dechmann D.K.N."/>
            <person name="Locatelli A.G."/>
            <person name="Puechmaille S.J."/>
            <person name="Fedrigo O."/>
            <person name="Jarvis E.D."/>
            <person name="Hiller M."/>
            <person name="Vernes S.C."/>
            <person name="Myers E.W."/>
            <person name="Teeling E.C."/>
        </authorList>
    </citation>
    <scope>NUCLEOTIDE SEQUENCE [LARGE SCALE GENOMIC DNA]</scope>
    <source>
        <strain evidence="1">Bat1K_MPI-CBG_1</strain>
    </source>
</reference>